<dbReference type="Gene3D" id="3.10.450.40">
    <property type="match status" value="2"/>
</dbReference>
<dbReference type="SUPFAM" id="SSF54416">
    <property type="entry name" value="Amine oxidase N-terminal region"/>
    <property type="match status" value="2"/>
</dbReference>
<evidence type="ECO:0000259" key="14">
    <source>
        <dbReference type="Pfam" id="PF01179"/>
    </source>
</evidence>
<comment type="caution">
    <text evidence="17">The sequence shown here is derived from an EMBL/GenBank/DDBJ whole genome shotgun (WGS) entry which is preliminary data.</text>
</comment>
<evidence type="ECO:0000256" key="13">
    <source>
        <dbReference type="RuleBase" id="RU000672"/>
    </source>
</evidence>
<dbReference type="Pfam" id="PF02728">
    <property type="entry name" value="Cu_amine_oxidN3"/>
    <property type="match status" value="1"/>
</dbReference>
<dbReference type="InterPro" id="IPR015798">
    <property type="entry name" value="Cu_amine_oxidase_C"/>
</dbReference>
<accession>A0A835YK92</accession>
<evidence type="ECO:0000256" key="1">
    <source>
        <dbReference type="ARBA" id="ARBA00001935"/>
    </source>
</evidence>
<keyword evidence="10" id="KW-0464">Manganese</keyword>
<comment type="cofactor">
    <cofactor evidence="2">
        <name>Mn(2+)</name>
        <dbReference type="ChEBI" id="CHEBI:29035"/>
    </cofactor>
</comment>
<comment type="PTM">
    <text evidence="12 13">Topaquinone (TPQ) is generated by copper-dependent autoxidation of a specific tyrosyl residue.</text>
</comment>
<dbReference type="InterPro" id="IPR015802">
    <property type="entry name" value="Cu_amine_oxidase_N3"/>
</dbReference>
<sequence>MLIVHAAGFHILDPLTAEEISSAAAACKAHAAEQGVSSLRFNTITLKEPAKKDLLAYDANPGPETAPPREAFCILQSPELNGAIEAVVALKTGAVAAWAVREGVQPLASPDDCFDAEAIVKADPQVQALLRDSYGVTDLDLVVCDPWSVHLPPMPGRLIQTFMYARGGHKDDNAYAHPIDFLPIVDLNLKKVVRIDKPHKDATPPKIPAININYHKDLCELPPREGLKPLNIVQPEGASWTVDGNLIQWQRWRVRISFNYREGLVLHSVGYEDGGRVRPILHRFSLVEMAVPYGKAIGGRVRPILHRFSLVEMAVPYGDPNEPFTRKCAFDVGDYGLGNCTSSLALGCDCLGNIHYFDAMLNNSRGEPVSVPKAVCMHEEDYGMLWKHVEYRNGHSEVRRSRRLVLSFVCTVVNYEYAMYYYFYQDGTIGYDIKLTGELSTNALSPGENGGSAFGTMVAHGVNAQYHQHLFSVRLDFAVDDPDGGKGLVDIEALPESEDNPASNAFVTRETPLVTEKQAQSLLDPLKGRYFKVSNPASLHPVTGKPVAWKLMVPPCQLLLAGPRSALATKAAFATKHVWVTPHSDAERWPAGDYTIQAQGGEGLPSGPPPTATAAQDFPVMPCEVVSFQLKPFCFFAGNPGVGPARGAQRRQHARQRQRRCR</sequence>
<dbReference type="InterPro" id="IPR036460">
    <property type="entry name" value="Cu_amine_oxidase_C_sf"/>
</dbReference>
<evidence type="ECO:0000256" key="2">
    <source>
        <dbReference type="ARBA" id="ARBA00001936"/>
    </source>
</evidence>
<feature type="domain" description="Copper amine oxidase N2-terminal" evidence="15">
    <location>
        <begin position="10"/>
        <end position="98"/>
    </location>
</feature>
<feature type="active site" description="Proton acceptor" evidence="11">
    <location>
        <position position="331"/>
    </location>
</feature>
<evidence type="ECO:0000256" key="9">
    <source>
        <dbReference type="ARBA" id="ARBA00023008"/>
    </source>
</evidence>
<evidence type="ECO:0000313" key="18">
    <source>
        <dbReference type="Proteomes" id="UP000664859"/>
    </source>
</evidence>
<dbReference type="InterPro" id="IPR015800">
    <property type="entry name" value="Cu_amine_oxidase_N2"/>
</dbReference>
<dbReference type="PROSITE" id="PS01164">
    <property type="entry name" value="COPPER_AMINE_OXID_1"/>
    <property type="match status" value="1"/>
</dbReference>
<dbReference type="InterPro" id="IPR000269">
    <property type="entry name" value="Cu_amine_oxidase"/>
</dbReference>
<keyword evidence="9 13" id="KW-0186">Copper</keyword>
<keyword evidence="7 11" id="KW-0801">TPQ</keyword>
<dbReference type="AlphaFoldDB" id="A0A835YK92"/>
<dbReference type="Pfam" id="PF01179">
    <property type="entry name" value="Cu_amine_oxid"/>
    <property type="match status" value="2"/>
</dbReference>
<evidence type="ECO:0000259" key="15">
    <source>
        <dbReference type="Pfam" id="PF02727"/>
    </source>
</evidence>
<feature type="active site" description="Schiff-base intermediate with substrate; via topaquinone" evidence="11">
    <location>
        <position position="415"/>
    </location>
</feature>
<dbReference type="SUPFAM" id="SSF49998">
    <property type="entry name" value="Amine oxidase catalytic domain"/>
    <property type="match status" value="2"/>
</dbReference>
<dbReference type="EMBL" id="JAFCMP010000534">
    <property type="protein sequence ID" value="KAG5176685.1"/>
    <property type="molecule type" value="Genomic_DNA"/>
</dbReference>
<evidence type="ECO:0000256" key="11">
    <source>
        <dbReference type="PIRSR" id="PIRSR600269-50"/>
    </source>
</evidence>
<feature type="domain" description="Copper amine oxidase N3-terminal" evidence="16">
    <location>
        <begin position="111"/>
        <end position="198"/>
    </location>
</feature>
<feature type="domain" description="Copper amine oxidase catalytic" evidence="14">
    <location>
        <begin position="302"/>
        <end position="603"/>
    </location>
</feature>
<evidence type="ECO:0000256" key="4">
    <source>
        <dbReference type="ARBA" id="ARBA00007983"/>
    </source>
</evidence>
<name>A0A835YK92_9STRA</name>
<dbReference type="GO" id="GO:0009308">
    <property type="term" value="P:amine metabolic process"/>
    <property type="evidence" value="ECO:0007669"/>
    <property type="project" value="UniProtKB-UniRule"/>
</dbReference>
<evidence type="ECO:0000256" key="7">
    <source>
        <dbReference type="ARBA" id="ARBA00022772"/>
    </source>
</evidence>
<evidence type="ECO:0000256" key="12">
    <source>
        <dbReference type="PIRSR" id="PIRSR600269-51"/>
    </source>
</evidence>
<evidence type="ECO:0000256" key="3">
    <source>
        <dbReference type="ARBA" id="ARBA00001947"/>
    </source>
</evidence>
<organism evidence="17 18">
    <name type="scientific">Tribonema minus</name>
    <dbReference type="NCBI Taxonomy" id="303371"/>
    <lineage>
        <taxon>Eukaryota</taxon>
        <taxon>Sar</taxon>
        <taxon>Stramenopiles</taxon>
        <taxon>Ochrophyta</taxon>
        <taxon>PX clade</taxon>
        <taxon>Xanthophyceae</taxon>
        <taxon>Tribonematales</taxon>
        <taxon>Tribonemataceae</taxon>
        <taxon>Tribonema</taxon>
    </lineage>
</organism>
<proteinExistence type="inferred from homology"/>
<dbReference type="EC" id="1.4.3.-" evidence="13"/>
<comment type="cofactor">
    <cofactor evidence="1">
        <name>Cu cation</name>
        <dbReference type="ChEBI" id="CHEBI:23378"/>
    </cofactor>
</comment>
<dbReference type="Proteomes" id="UP000664859">
    <property type="component" value="Unassembled WGS sequence"/>
</dbReference>
<keyword evidence="8 13" id="KW-0560">Oxidoreductase</keyword>
<evidence type="ECO:0000313" key="17">
    <source>
        <dbReference type="EMBL" id="KAG5176685.1"/>
    </source>
</evidence>
<dbReference type="Pfam" id="PF02727">
    <property type="entry name" value="Cu_amine_oxidN2"/>
    <property type="match status" value="1"/>
</dbReference>
<reference evidence="17" key="1">
    <citation type="submission" date="2021-02" db="EMBL/GenBank/DDBJ databases">
        <title>First Annotated Genome of the Yellow-green Alga Tribonema minus.</title>
        <authorList>
            <person name="Mahan K.M."/>
        </authorList>
    </citation>
    <scope>NUCLEOTIDE SEQUENCE</scope>
    <source>
        <strain evidence="17">UTEX B ZZ1240</strain>
    </source>
</reference>
<comment type="subunit">
    <text evidence="5">Homodimer.</text>
</comment>
<evidence type="ECO:0000256" key="6">
    <source>
        <dbReference type="ARBA" id="ARBA00022723"/>
    </source>
</evidence>
<protein>
    <recommendedName>
        <fullName evidence="13">Amine oxidase</fullName>
        <ecNumber evidence="13">1.4.3.-</ecNumber>
    </recommendedName>
</protein>
<dbReference type="InterPro" id="IPR016182">
    <property type="entry name" value="Cu_amine_oxidase_N-reg"/>
</dbReference>
<keyword evidence="18" id="KW-1185">Reference proteome</keyword>
<feature type="domain" description="Copper amine oxidase catalytic" evidence="14">
    <location>
        <begin position="230"/>
        <end position="295"/>
    </location>
</feature>
<dbReference type="PANTHER" id="PTHR10638:SF86">
    <property type="entry name" value="COPPER AMINE OXIDASE 1-RELATED"/>
    <property type="match status" value="1"/>
</dbReference>
<evidence type="ECO:0000256" key="8">
    <source>
        <dbReference type="ARBA" id="ARBA00023002"/>
    </source>
</evidence>
<comment type="cofactor">
    <cofactor evidence="3">
        <name>Zn(2+)</name>
        <dbReference type="ChEBI" id="CHEBI:29105"/>
    </cofactor>
</comment>
<dbReference type="GO" id="GO:0008131">
    <property type="term" value="F:primary methylamine oxidase activity"/>
    <property type="evidence" value="ECO:0007669"/>
    <property type="project" value="InterPro"/>
</dbReference>
<dbReference type="OrthoDB" id="5379943at2759"/>
<dbReference type="InterPro" id="IPR049948">
    <property type="entry name" value="Cu_Am_ox_TPQ-bd"/>
</dbReference>
<keyword evidence="6 13" id="KW-0479">Metal-binding</keyword>
<dbReference type="PANTHER" id="PTHR10638">
    <property type="entry name" value="COPPER AMINE OXIDASE"/>
    <property type="match status" value="1"/>
</dbReference>
<evidence type="ECO:0000256" key="5">
    <source>
        <dbReference type="ARBA" id="ARBA00011738"/>
    </source>
</evidence>
<dbReference type="GO" id="GO:0005507">
    <property type="term" value="F:copper ion binding"/>
    <property type="evidence" value="ECO:0007669"/>
    <property type="project" value="InterPro"/>
</dbReference>
<gene>
    <name evidence="17" type="ORF">JKP88DRAFT_258923</name>
</gene>
<comment type="similarity">
    <text evidence="4 13">Belongs to the copper/topaquinone oxidase family.</text>
</comment>
<dbReference type="Gene3D" id="2.70.98.20">
    <property type="entry name" value="Copper amine oxidase, catalytic domain"/>
    <property type="match status" value="2"/>
</dbReference>
<comment type="cofactor">
    <cofactor evidence="13">
        <name>Cu cation</name>
        <dbReference type="ChEBI" id="CHEBI:23378"/>
    </cofactor>
    <text evidence="13">Contains 1 topaquinone per subunit.</text>
</comment>
<evidence type="ECO:0000256" key="10">
    <source>
        <dbReference type="ARBA" id="ARBA00023211"/>
    </source>
</evidence>
<dbReference type="GO" id="GO:0048038">
    <property type="term" value="F:quinone binding"/>
    <property type="evidence" value="ECO:0007669"/>
    <property type="project" value="InterPro"/>
</dbReference>
<evidence type="ECO:0000259" key="16">
    <source>
        <dbReference type="Pfam" id="PF02728"/>
    </source>
</evidence>
<feature type="modified residue" description="2',4',5'-topaquinone" evidence="12">
    <location>
        <position position="415"/>
    </location>
</feature>